<feature type="transmembrane region" description="Helical" evidence="6">
    <location>
        <begin position="189"/>
        <end position="210"/>
    </location>
</feature>
<keyword evidence="4 6" id="KW-1133">Transmembrane helix</keyword>
<feature type="transmembrane region" description="Helical" evidence="6">
    <location>
        <begin position="59"/>
        <end position="78"/>
    </location>
</feature>
<dbReference type="OrthoDB" id="1707404at2"/>
<dbReference type="RefSeq" id="WP_058258601.1">
    <property type="nucleotide sequence ID" value="NZ_DUPS01000011.1"/>
</dbReference>
<dbReference type="EMBL" id="LN879430">
    <property type="protein sequence ID" value="CUH93345.1"/>
    <property type="molecule type" value="Genomic_DNA"/>
</dbReference>
<protein>
    <submittedName>
        <fullName evidence="7">Putative membrane protein</fullName>
    </submittedName>
</protein>
<proteinExistence type="inferred from homology"/>
<organism evidence="7 8">
    <name type="scientific">Herbinix luporum</name>
    <dbReference type="NCBI Taxonomy" id="1679721"/>
    <lineage>
        <taxon>Bacteria</taxon>
        <taxon>Bacillati</taxon>
        <taxon>Bacillota</taxon>
        <taxon>Clostridia</taxon>
        <taxon>Lachnospirales</taxon>
        <taxon>Lachnospiraceae</taxon>
        <taxon>Herbinix</taxon>
    </lineage>
</organism>
<dbReference type="InterPro" id="IPR012506">
    <property type="entry name" value="TMEM86B-like"/>
</dbReference>
<feature type="transmembrane region" description="Helical" evidence="6">
    <location>
        <begin position="99"/>
        <end position="116"/>
    </location>
</feature>
<keyword evidence="8" id="KW-1185">Reference proteome</keyword>
<comment type="similarity">
    <text evidence="2">Belongs to the TMEM86 family.</text>
</comment>
<feature type="transmembrane region" description="Helical" evidence="6">
    <location>
        <begin position="122"/>
        <end position="142"/>
    </location>
</feature>
<evidence type="ECO:0000256" key="6">
    <source>
        <dbReference type="SAM" id="Phobius"/>
    </source>
</evidence>
<evidence type="ECO:0000256" key="5">
    <source>
        <dbReference type="ARBA" id="ARBA00023136"/>
    </source>
</evidence>
<dbReference type="KEGG" id="hsd:SD1D_1801"/>
<dbReference type="Proteomes" id="UP000196053">
    <property type="component" value="Chromosome I"/>
</dbReference>
<sequence length="214" mass="24925">MLNNSLSNNIKFTVVLLCFLYVLIRSRKNADRQSIFLILALFFTLISDVFLLLSDYYFYGVLTFILAHLFHSLRITELHYMQISDNTGHKAIKKEFKKIIYQIFISLAIILFLWKMNIMIDGLLVACIFYFLAIISNTALSLKLSIKFKNRRNIRYLAIGMILFLLCDINVALFNLSSYLDLASFYNKIYLISSILMWTFYAPSQVLIALSKDT</sequence>
<evidence type="ECO:0000256" key="2">
    <source>
        <dbReference type="ARBA" id="ARBA00007375"/>
    </source>
</evidence>
<feature type="transmembrane region" description="Helical" evidence="6">
    <location>
        <begin position="6"/>
        <end position="24"/>
    </location>
</feature>
<evidence type="ECO:0000256" key="3">
    <source>
        <dbReference type="ARBA" id="ARBA00022692"/>
    </source>
</evidence>
<feature type="transmembrane region" description="Helical" evidence="6">
    <location>
        <begin position="36"/>
        <end position="53"/>
    </location>
</feature>
<keyword evidence="3 6" id="KW-0812">Transmembrane</keyword>
<accession>A0A0K8J737</accession>
<dbReference type="Pfam" id="PF07947">
    <property type="entry name" value="YhhN"/>
    <property type="match status" value="1"/>
</dbReference>
<evidence type="ECO:0000313" key="8">
    <source>
        <dbReference type="Proteomes" id="UP000196053"/>
    </source>
</evidence>
<evidence type="ECO:0000313" key="7">
    <source>
        <dbReference type="EMBL" id="CUH93345.1"/>
    </source>
</evidence>
<evidence type="ECO:0000256" key="1">
    <source>
        <dbReference type="ARBA" id="ARBA00004141"/>
    </source>
</evidence>
<comment type="subcellular location">
    <subcellularLocation>
        <location evidence="1">Membrane</location>
        <topology evidence="1">Multi-pass membrane protein</topology>
    </subcellularLocation>
</comment>
<feature type="transmembrane region" description="Helical" evidence="6">
    <location>
        <begin position="154"/>
        <end position="177"/>
    </location>
</feature>
<dbReference type="GO" id="GO:0016020">
    <property type="term" value="C:membrane"/>
    <property type="evidence" value="ECO:0007669"/>
    <property type="project" value="UniProtKB-SubCell"/>
</dbReference>
<evidence type="ECO:0000256" key="4">
    <source>
        <dbReference type="ARBA" id="ARBA00022989"/>
    </source>
</evidence>
<reference evidence="8" key="1">
    <citation type="submission" date="2015-09" db="EMBL/GenBank/DDBJ databases">
        <authorList>
            <person name="Wibberg D."/>
        </authorList>
    </citation>
    <scope>NUCLEOTIDE SEQUENCE [LARGE SCALE GENOMIC DNA]</scope>
    <source>
        <strain evidence="8">SD1D</strain>
    </source>
</reference>
<name>A0A0K8J737_9FIRM</name>
<dbReference type="AlphaFoldDB" id="A0A0K8J737"/>
<keyword evidence="5 6" id="KW-0472">Membrane</keyword>
<gene>
    <name evidence="7" type="ORF">SD1D_1801</name>
</gene>